<gene>
    <name evidence="1" type="ORF">MANES_11G101450v8</name>
</gene>
<dbReference type="Proteomes" id="UP000091857">
    <property type="component" value="Chromosome 11"/>
</dbReference>
<comment type="caution">
    <text evidence="1">The sequence shown here is derived from an EMBL/GenBank/DDBJ whole genome shotgun (WGS) entry which is preliminary data.</text>
</comment>
<organism evidence="1 2">
    <name type="scientific">Manihot esculenta</name>
    <name type="common">Cassava</name>
    <name type="synonym">Jatropha manihot</name>
    <dbReference type="NCBI Taxonomy" id="3983"/>
    <lineage>
        <taxon>Eukaryota</taxon>
        <taxon>Viridiplantae</taxon>
        <taxon>Streptophyta</taxon>
        <taxon>Embryophyta</taxon>
        <taxon>Tracheophyta</taxon>
        <taxon>Spermatophyta</taxon>
        <taxon>Magnoliopsida</taxon>
        <taxon>eudicotyledons</taxon>
        <taxon>Gunneridae</taxon>
        <taxon>Pentapetalae</taxon>
        <taxon>rosids</taxon>
        <taxon>fabids</taxon>
        <taxon>Malpighiales</taxon>
        <taxon>Euphorbiaceae</taxon>
        <taxon>Crotonoideae</taxon>
        <taxon>Manihoteae</taxon>
        <taxon>Manihot</taxon>
    </lineage>
</organism>
<protein>
    <submittedName>
        <fullName evidence="1">Uncharacterized protein</fullName>
    </submittedName>
</protein>
<accession>A0ACB7GW26</accession>
<name>A0ACB7GW26_MANES</name>
<keyword evidence="2" id="KW-1185">Reference proteome</keyword>
<sequence length="103" mass="11563">MLAVEKKISPFSFSDSCFPVSHSHLHQRITCNLHLNLYCDHLPLLTLDAPLHLPLFSRPTTTGNHSSLYLLLPVLLLQGFSLFSTMDGISLFVVEFFAPKGYC</sequence>
<dbReference type="EMBL" id="CM004397">
    <property type="protein sequence ID" value="KAG8644124.1"/>
    <property type="molecule type" value="Genomic_DNA"/>
</dbReference>
<evidence type="ECO:0000313" key="1">
    <source>
        <dbReference type="EMBL" id="KAG8644124.1"/>
    </source>
</evidence>
<proteinExistence type="predicted"/>
<evidence type="ECO:0000313" key="2">
    <source>
        <dbReference type="Proteomes" id="UP000091857"/>
    </source>
</evidence>
<reference evidence="2" key="1">
    <citation type="journal article" date="2016" name="Nat. Biotechnol.">
        <title>Sequencing wild and cultivated cassava and related species reveals extensive interspecific hybridization and genetic diversity.</title>
        <authorList>
            <person name="Bredeson J.V."/>
            <person name="Lyons J.B."/>
            <person name="Prochnik S.E."/>
            <person name="Wu G.A."/>
            <person name="Ha C.M."/>
            <person name="Edsinger-Gonzales E."/>
            <person name="Grimwood J."/>
            <person name="Schmutz J."/>
            <person name="Rabbi I.Y."/>
            <person name="Egesi C."/>
            <person name="Nauluvula P."/>
            <person name="Lebot V."/>
            <person name="Ndunguru J."/>
            <person name="Mkamilo G."/>
            <person name="Bart R.S."/>
            <person name="Setter T.L."/>
            <person name="Gleadow R.M."/>
            <person name="Kulakow P."/>
            <person name="Ferguson M.E."/>
            <person name="Rounsley S."/>
            <person name="Rokhsar D.S."/>
        </authorList>
    </citation>
    <scope>NUCLEOTIDE SEQUENCE [LARGE SCALE GENOMIC DNA]</scope>
    <source>
        <strain evidence="2">cv. AM560-2</strain>
    </source>
</reference>